<evidence type="ECO:0000313" key="5">
    <source>
        <dbReference type="Proteomes" id="UP001214043"/>
    </source>
</evidence>
<keyword evidence="1" id="KW-0808">Transferase</keyword>
<sequence length="167" mass="18682">MSNIRFRPATVDDARGINAVYNPFIRESTVTFETVEHTADQRKNWLVEREGDPRYPVIVAEDEDAQICGFSSASPFDQRAGYATSVKTSIFVDPGSHGKKIGRGLYATLFQALESTDLHRAYGLVAAPNPASAALHQQFGFVHISTLNQVGRKFGRFIDVMWFEKRL</sequence>
<accession>A0AAE9ZBQ1</accession>
<dbReference type="SUPFAM" id="SSF55729">
    <property type="entry name" value="Acyl-CoA N-acyltransferases (Nat)"/>
    <property type="match status" value="1"/>
</dbReference>
<name>A0AAE9ZBQ1_9PROT</name>
<protein>
    <submittedName>
        <fullName evidence="4">GNAT family N-acetyltransferase</fullName>
    </submittedName>
</protein>
<dbReference type="PROSITE" id="PS51186">
    <property type="entry name" value="GNAT"/>
    <property type="match status" value="1"/>
</dbReference>
<dbReference type="RefSeq" id="WP_274493635.1">
    <property type="nucleotide sequence ID" value="NZ_CP118166.1"/>
</dbReference>
<evidence type="ECO:0000313" key="4">
    <source>
        <dbReference type="EMBL" id="WDI31748.1"/>
    </source>
</evidence>
<evidence type="ECO:0000256" key="2">
    <source>
        <dbReference type="ARBA" id="ARBA00023315"/>
    </source>
</evidence>
<dbReference type="Proteomes" id="UP001214043">
    <property type="component" value="Chromosome"/>
</dbReference>
<dbReference type="EMBL" id="CP118166">
    <property type="protein sequence ID" value="WDI31748.1"/>
    <property type="molecule type" value="Genomic_DNA"/>
</dbReference>
<dbReference type="CDD" id="cd04301">
    <property type="entry name" value="NAT_SF"/>
    <property type="match status" value="1"/>
</dbReference>
<dbReference type="GO" id="GO:0016747">
    <property type="term" value="F:acyltransferase activity, transferring groups other than amino-acyl groups"/>
    <property type="evidence" value="ECO:0007669"/>
    <property type="project" value="InterPro"/>
</dbReference>
<dbReference type="Gene3D" id="3.40.630.30">
    <property type="match status" value="1"/>
</dbReference>
<dbReference type="InterPro" id="IPR000182">
    <property type="entry name" value="GNAT_dom"/>
</dbReference>
<keyword evidence="2" id="KW-0012">Acyltransferase</keyword>
<gene>
    <name evidence="4" type="ORF">PUV54_00930</name>
</gene>
<evidence type="ECO:0000259" key="3">
    <source>
        <dbReference type="PROSITE" id="PS51186"/>
    </source>
</evidence>
<dbReference type="InterPro" id="IPR016181">
    <property type="entry name" value="Acyl_CoA_acyltransferase"/>
</dbReference>
<organism evidence="4 5">
    <name type="scientific">Hyphococcus flavus</name>
    <dbReference type="NCBI Taxonomy" id="1866326"/>
    <lineage>
        <taxon>Bacteria</taxon>
        <taxon>Pseudomonadati</taxon>
        <taxon>Pseudomonadota</taxon>
        <taxon>Alphaproteobacteria</taxon>
        <taxon>Parvularculales</taxon>
        <taxon>Parvularculaceae</taxon>
        <taxon>Hyphococcus</taxon>
    </lineage>
</organism>
<dbReference type="PANTHER" id="PTHR43072:SF23">
    <property type="entry name" value="UPF0039 PROTEIN C11D3.02C"/>
    <property type="match status" value="1"/>
</dbReference>
<keyword evidence="5" id="KW-1185">Reference proteome</keyword>
<dbReference type="Pfam" id="PF13420">
    <property type="entry name" value="Acetyltransf_4"/>
    <property type="match status" value="1"/>
</dbReference>
<reference evidence="4" key="1">
    <citation type="submission" date="2023-02" db="EMBL/GenBank/DDBJ databases">
        <title>Genome sequence of Hyphococcus flavus.</title>
        <authorList>
            <person name="Rong J.-C."/>
            <person name="Zhao Q."/>
            <person name="Yi M."/>
            <person name="Wu J.-Y."/>
        </authorList>
    </citation>
    <scope>NUCLEOTIDE SEQUENCE</scope>
    <source>
        <strain evidence="4">MCCC 1K03223</strain>
    </source>
</reference>
<dbReference type="KEGG" id="hfl:PUV54_00930"/>
<dbReference type="AlphaFoldDB" id="A0AAE9ZBQ1"/>
<proteinExistence type="predicted"/>
<feature type="domain" description="N-acetyltransferase" evidence="3">
    <location>
        <begin position="4"/>
        <end position="167"/>
    </location>
</feature>
<dbReference type="PANTHER" id="PTHR43072">
    <property type="entry name" value="N-ACETYLTRANSFERASE"/>
    <property type="match status" value="1"/>
</dbReference>
<evidence type="ECO:0000256" key="1">
    <source>
        <dbReference type="ARBA" id="ARBA00022679"/>
    </source>
</evidence>